<dbReference type="EMBL" id="JASGXD010000025">
    <property type="protein sequence ID" value="KAK5999412.1"/>
    <property type="molecule type" value="Genomic_DNA"/>
</dbReference>
<gene>
    <name evidence="2" type="ORF">QM012_005537</name>
</gene>
<name>A0ABR0T506_AURPU</name>
<organism evidence="2 3">
    <name type="scientific">Aureobasidium pullulans</name>
    <name type="common">Black yeast</name>
    <name type="synonym">Pullularia pullulans</name>
    <dbReference type="NCBI Taxonomy" id="5580"/>
    <lineage>
        <taxon>Eukaryota</taxon>
        <taxon>Fungi</taxon>
        <taxon>Dikarya</taxon>
        <taxon>Ascomycota</taxon>
        <taxon>Pezizomycotina</taxon>
        <taxon>Dothideomycetes</taxon>
        <taxon>Dothideomycetidae</taxon>
        <taxon>Dothideales</taxon>
        <taxon>Saccotheciaceae</taxon>
        <taxon>Aureobasidium</taxon>
    </lineage>
</organism>
<dbReference type="Proteomes" id="UP001341245">
    <property type="component" value="Unassembled WGS sequence"/>
</dbReference>
<keyword evidence="3" id="KW-1185">Reference proteome</keyword>
<accession>A0ABR0T506</accession>
<evidence type="ECO:0000256" key="1">
    <source>
        <dbReference type="SAM" id="MobiDB-lite"/>
    </source>
</evidence>
<evidence type="ECO:0000313" key="2">
    <source>
        <dbReference type="EMBL" id="KAK5999412.1"/>
    </source>
</evidence>
<protein>
    <submittedName>
        <fullName evidence="2">Uncharacterized protein</fullName>
    </submittedName>
</protein>
<sequence length="343" mass="37898">MASFHPTVGALRLPAAPPPAVQTRDLDLLPSDGVDAFCHHNDPLFAVVDPDTVAQDFRAAISRQADLQVLFGIAFQSRGLPLSYQAEQRIYDARRELRIYGHPSGQYLKSWAPANVAIIIGLPLVAGGAVAAPTAATTTDQTVQQYRCWIGVLSAFEAEFLSREDKQAILEGASTTESPRSSPPARGPSDRPAWFISPMPSDIMPNGRRGEQSTIPRFSDRRVAAEYKKPRSSLPLVEHPSHRIEGRLASLPLDGHFFEQHVNLFCVPNGASSVKANIMAHSDINKEFASPCDQTLSTACQQRHKLRKQIKHRDLKHMFRMHSLLAKEAGELAQQANEVFKER</sequence>
<comment type="caution">
    <text evidence="2">The sequence shown here is derived from an EMBL/GenBank/DDBJ whole genome shotgun (WGS) entry which is preliminary data.</text>
</comment>
<feature type="region of interest" description="Disordered" evidence="1">
    <location>
        <begin position="171"/>
        <end position="222"/>
    </location>
</feature>
<proteinExistence type="predicted"/>
<reference evidence="2 3" key="1">
    <citation type="submission" date="2023-11" db="EMBL/GenBank/DDBJ databases">
        <title>Draft genome sequence and annotation of the polyextremotolerant black yeast-like fungus Aureobasidium pullulans NRRL 62042.</title>
        <authorList>
            <person name="Dielentheis-Frenken M.R.E."/>
            <person name="Wibberg D."/>
            <person name="Blank L.M."/>
            <person name="Tiso T."/>
        </authorList>
    </citation>
    <scope>NUCLEOTIDE SEQUENCE [LARGE SCALE GENOMIC DNA]</scope>
    <source>
        <strain evidence="2 3">NRRL 62042</strain>
    </source>
</reference>
<evidence type="ECO:0000313" key="3">
    <source>
        <dbReference type="Proteomes" id="UP001341245"/>
    </source>
</evidence>